<dbReference type="CDD" id="cd04888">
    <property type="entry name" value="ACT_PheB-BS"/>
    <property type="match status" value="1"/>
</dbReference>
<reference evidence="3 4" key="1">
    <citation type="submission" date="2021-03" db="EMBL/GenBank/DDBJ databases">
        <title>Genomic Encyclopedia of Type Strains, Phase IV (KMG-IV): sequencing the most valuable type-strain genomes for metagenomic binning, comparative biology and taxonomic classification.</title>
        <authorList>
            <person name="Goeker M."/>
        </authorList>
    </citation>
    <scope>NUCLEOTIDE SEQUENCE [LARGE SCALE GENOMIC DNA]</scope>
    <source>
        <strain evidence="3 4">DSM 24738</strain>
    </source>
</reference>
<keyword evidence="3" id="KW-0413">Isomerase</keyword>
<dbReference type="PIRSF" id="PIRSF025624">
    <property type="entry name" value="ACT_PheB"/>
    <property type="match status" value="1"/>
</dbReference>
<organism evidence="3 4">
    <name type="scientific">Ammoniphilus resinae</name>
    <dbReference type="NCBI Taxonomy" id="861532"/>
    <lineage>
        <taxon>Bacteria</taxon>
        <taxon>Bacillati</taxon>
        <taxon>Bacillota</taxon>
        <taxon>Bacilli</taxon>
        <taxon>Bacillales</taxon>
        <taxon>Paenibacillaceae</taxon>
        <taxon>Aneurinibacillus group</taxon>
        <taxon>Ammoniphilus</taxon>
    </lineage>
</organism>
<proteinExistence type="inferred from homology"/>
<dbReference type="HAMAP" id="MF_00707">
    <property type="entry name" value="UPF0735"/>
    <property type="match status" value="1"/>
</dbReference>
<dbReference type="Proteomes" id="UP001519343">
    <property type="component" value="Unassembled WGS sequence"/>
</dbReference>
<dbReference type="PROSITE" id="PS51671">
    <property type="entry name" value="ACT"/>
    <property type="match status" value="1"/>
</dbReference>
<evidence type="ECO:0000256" key="1">
    <source>
        <dbReference type="HAMAP-Rule" id="MF_00707"/>
    </source>
</evidence>
<name>A0ABS4GJJ7_9BACL</name>
<accession>A0ABS4GJJ7</accession>
<dbReference type="EMBL" id="JAGGKT010000001">
    <property type="protein sequence ID" value="MBP1930421.1"/>
    <property type="molecule type" value="Genomic_DNA"/>
</dbReference>
<gene>
    <name evidence="3" type="ORF">J2Z37_000408</name>
</gene>
<evidence type="ECO:0000313" key="3">
    <source>
        <dbReference type="EMBL" id="MBP1930421.1"/>
    </source>
</evidence>
<dbReference type="RefSeq" id="WP_209808387.1">
    <property type="nucleotide sequence ID" value="NZ_JAGGKT010000001.1"/>
</dbReference>
<dbReference type="NCBIfam" id="NF003361">
    <property type="entry name" value="PRK04435.1"/>
    <property type="match status" value="1"/>
</dbReference>
<comment type="similarity">
    <text evidence="1">Belongs to the UPF0735 family.</text>
</comment>
<dbReference type="InterPro" id="IPR008310">
    <property type="entry name" value="UPF0735_ACT_dom-cont"/>
</dbReference>
<dbReference type="GO" id="GO:0004106">
    <property type="term" value="F:chorismate mutase activity"/>
    <property type="evidence" value="ECO:0007669"/>
    <property type="project" value="UniProtKB-EC"/>
</dbReference>
<dbReference type="Gene3D" id="3.30.70.260">
    <property type="match status" value="1"/>
</dbReference>
<dbReference type="InterPro" id="IPR002912">
    <property type="entry name" value="ACT_dom"/>
</dbReference>
<evidence type="ECO:0000313" key="4">
    <source>
        <dbReference type="Proteomes" id="UP001519343"/>
    </source>
</evidence>
<feature type="domain" description="ACT" evidence="2">
    <location>
        <begin position="72"/>
        <end position="147"/>
    </location>
</feature>
<evidence type="ECO:0000259" key="2">
    <source>
        <dbReference type="PROSITE" id="PS51671"/>
    </source>
</evidence>
<sequence>MGAREEKYYLVRDDILPEAVLKTIEAKQLLEAGVVETVNEAVSKVGLSRSAYYKYKDGIFPFNAMMKQMIITISLQLEHRSGVLSRVLAFVAGKGGNILTINQTIPLQGVANLTLSIDTAGLTLTTTNFIDELQQLDGVRRAVMIGRG</sequence>
<keyword evidence="4" id="KW-1185">Reference proteome</keyword>
<comment type="caution">
    <text evidence="3">The sequence shown here is derived from an EMBL/GenBank/DDBJ whole genome shotgun (WGS) entry which is preliminary data.</text>
</comment>
<dbReference type="SUPFAM" id="SSF55021">
    <property type="entry name" value="ACT-like"/>
    <property type="match status" value="1"/>
</dbReference>
<protein>
    <recommendedName>
        <fullName evidence="1">UPF0735 ACT domain-containing protein J2Z37_000408</fullName>
    </recommendedName>
</protein>
<dbReference type="InterPro" id="IPR045865">
    <property type="entry name" value="ACT-like_dom_sf"/>
</dbReference>